<dbReference type="Pfam" id="PF07681">
    <property type="entry name" value="DoxX"/>
    <property type="match status" value="1"/>
</dbReference>
<dbReference type="EMBL" id="CAADIF010000005">
    <property type="protein sequence ID" value="VFR61248.1"/>
    <property type="molecule type" value="Genomic_DNA"/>
</dbReference>
<dbReference type="InterPro" id="IPR051907">
    <property type="entry name" value="DoxX-like_oxidoreductase"/>
</dbReference>
<reference evidence="7" key="1">
    <citation type="submission" date="2019-03" db="EMBL/GenBank/DDBJ databases">
        <authorList>
            <person name="Danneels B."/>
        </authorList>
    </citation>
    <scope>NUCLEOTIDE SEQUENCE</scope>
</reference>
<dbReference type="PANTHER" id="PTHR33452:SF1">
    <property type="entry name" value="INNER MEMBRANE PROTEIN YPHA-RELATED"/>
    <property type="match status" value="1"/>
</dbReference>
<name>A0A484Q732_9ZZZZ</name>
<accession>A0A484Q732</accession>
<evidence type="ECO:0000256" key="4">
    <source>
        <dbReference type="ARBA" id="ARBA00022989"/>
    </source>
</evidence>
<evidence type="ECO:0000313" key="7">
    <source>
        <dbReference type="EMBL" id="VFR32390.1"/>
    </source>
</evidence>
<dbReference type="EMBL" id="CAADIA010000006">
    <property type="protein sequence ID" value="VFR32390.1"/>
    <property type="molecule type" value="Genomic_DNA"/>
</dbReference>
<evidence type="ECO:0000256" key="3">
    <source>
        <dbReference type="ARBA" id="ARBA00022692"/>
    </source>
</evidence>
<dbReference type="GO" id="GO:0005886">
    <property type="term" value="C:plasma membrane"/>
    <property type="evidence" value="ECO:0007669"/>
    <property type="project" value="UniProtKB-SubCell"/>
</dbReference>
<comment type="subcellular location">
    <subcellularLocation>
        <location evidence="1">Cell membrane</location>
        <topology evidence="1">Multi-pass membrane protein</topology>
    </subcellularLocation>
</comment>
<evidence type="ECO:0000256" key="2">
    <source>
        <dbReference type="ARBA" id="ARBA00022475"/>
    </source>
</evidence>
<proteinExistence type="predicted"/>
<protein>
    <submittedName>
        <fullName evidence="7">Membrane protein 2, distant similarity to thiosulphate:quinone oxidoreductase DoxD</fullName>
    </submittedName>
</protein>
<keyword evidence="2" id="KW-1003">Cell membrane</keyword>
<feature type="transmembrane region" description="Helical" evidence="6">
    <location>
        <begin position="120"/>
        <end position="138"/>
    </location>
</feature>
<keyword evidence="5 6" id="KW-0472">Membrane</keyword>
<evidence type="ECO:0000313" key="8">
    <source>
        <dbReference type="EMBL" id="VFR61248.1"/>
    </source>
</evidence>
<keyword evidence="3 6" id="KW-0812">Transmembrane</keyword>
<evidence type="ECO:0000256" key="5">
    <source>
        <dbReference type="ARBA" id="ARBA00023136"/>
    </source>
</evidence>
<feature type="transmembrane region" description="Helical" evidence="6">
    <location>
        <begin position="59"/>
        <end position="81"/>
    </location>
</feature>
<keyword evidence="4 6" id="KW-1133">Transmembrane helix</keyword>
<dbReference type="InterPro" id="IPR032808">
    <property type="entry name" value="DoxX"/>
</dbReference>
<dbReference type="PANTHER" id="PTHR33452">
    <property type="entry name" value="OXIDOREDUCTASE CATD-RELATED"/>
    <property type="match status" value="1"/>
</dbReference>
<gene>
    <name evidence="7" type="ORF">ANK1_4155</name>
    <name evidence="8" type="ORF">ANK2_4156</name>
</gene>
<sequence>MSITKNDFAINASHFDVTQGWNLLRIATGVFFFPHAISKFAGDGGINPMVLGFFEAAGFSPAAAFVILAGLLEITVGVALVLGVCTRYAALVGAVILFTAVYALQTVTGFKSWVWNSGGYEYPVFWAIACLAVALEGFRQRRTAIASAVSQSA</sequence>
<dbReference type="AlphaFoldDB" id="A0A484Q732"/>
<evidence type="ECO:0000256" key="6">
    <source>
        <dbReference type="SAM" id="Phobius"/>
    </source>
</evidence>
<organism evidence="7">
    <name type="scientific">plant metagenome</name>
    <dbReference type="NCBI Taxonomy" id="1297885"/>
    <lineage>
        <taxon>unclassified sequences</taxon>
        <taxon>metagenomes</taxon>
        <taxon>organismal metagenomes</taxon>
    </lineage>
</organism>
<feature type="transmembrane region" description="Helical" evidence="6">
    <location>
        <begin position="88"/>
        <end position="108"/>
    </location>
</feature>
<evidence type="ECO:0000256" key="1">
    <source>
        <dbReference type="ARBA" id="ARBA00004651"/>
    </source>
</evidence>